<accession>A0ACB5TW93</accession>
<comment type="caution">
    <text evidence="1">The sequence shown here is derived from an EMBL/GenBank/DDBJ whole genome shotgun (WGS) entry which is preliminary data.</text>
</comment>
<sequence>MSETLIIPGETIPVSETSEIVLGPNVVVSPVDNQSIIPTTNGFLNIKEKKGSTLYYVESNTKRYIPHVNDFVIGTIVGVFGEFYRVSLANFSAPAILSQYAFPNATKKNRPHLNIGDIVYARVSCADRELDVEIECIDPTTGKDGGFGVLEGGYLFDVKLGYARYLLFNESSELFNKLVTKAKFEIAIGVNGKVWIKTDDIKSTIACSRSIKEAQNWVKEDISKNVDVIFKTV</sequence>
<keyword evidence="2" id="KW-1185">Reference proteome</keyword>
<dbReference type="EMBL" id="BSXV01002570">
    <property type="protein sequence ID" value="GME96121.1"/>
    <property type="molecule type" value="Genomic_DNA"/>
</dbReference>
<dbReference type="Proteomes" id="UP001165101">
    <property type="component" value="Unassembled WGS sequence"/>
</dbReference>
<protein>
    <submittedName>
        <fullName evidence="1">Unnamed protein product</fullName>
    </submittedName>
</protein>
<evidence type="ECO:0000313" key="1">
    <source>
        <dbReference type="EMBL" id="GME96121.1"/>
    </source>
</evidence>
<reference evidence="1" key="1">
    <citation type="submission" date="2023-04" db="EMBL/GenBank/DDBJ databases">
        <title>Candida boidinii NBRC 1967.</title>
        <authorList>
            <person name="Ichikawa N."/>
            <person name="Sato H."/>
            <person name="Tonouchi N."/>
        </authorList>
    </citation>
    <scope>NUCLEOTIDE SEQUENCE</scope>
    <source>
        <strain evidence="1">NBRC 1967</strain>
    </source>
</reference>
<name>A0ACB5TW93_CANBO</name>
<proteinExistence type="predicted"/>
<gene>
    <name evidence="1" type="ORF">Cboi01_000416100</name>
</gene>
<evidence type="ECO:0000313" key="2">
    <source>
        <dbReference type="Proteomes" id="UP001165101"/>
    </source>
</evidence>
<organism evidence="1 2">
    <name type="scientific">Candida boidinii</name>
    <name type="common">Yeast</name>
    <dbReference type="NCBI Taxonomy" id="5477"/>
    <lineage>
        <taxon>Eukaryota</taxon>
        <taxon>Fungi</taxon>
        <taxon>Dikarya</taxon>
        <taxon>Ascomycota</taxon>
        <taxon>Saccharomycotina</taxon>
        <taxon>Pichiomycetes</taxon>
        <taxon>Pichiales</taxon>
        <taxon>Pichiaceae</taxon>
        <taxon>Ogataea</taxon>
        <taxon>Ogataea/Candida clade</taxon>
    </lineage>
</organism>